<accession>A0ABN6VIB0</accession>
<dbReference type="EMBL" id="AP027142">
    <property type="protein sequence ID" value="BDV35149.1"/>
    <property type="molecule type" value="Genomic_DNA"/>
</dbReference>
<feature type="compositionally biased region" description="Polar residues" evidence="1">
    <location>
        <begin position="196"/>
        <end position="218"/>
    </location>
</feature>
<dbReference type="Proteomes" id="UP001317629">
    <property type="component" value="Chromosome"/>
</dbReference>
<dbReference type="Gene3D" id="3.10.350.10">
    <property type="entry name" value="LysM domain"/>
    <property type="match status" value="1"/>
</dbReference>
<keyword evidence="2" id="KW-0812">Transmembrane</keyword>
<evidence type="ECO:0000256" key="2">
    <source>
        <dbReference type="SAM" id="Phobius"/>
    </source>
</evidence>
<protein>
    <recommendedName>
        <fullName evidence="3">LysM domain-containing protein</fullName>
    </recommendedName>
</protein>
<feature type="transmembrane region" description="Helical" evidence="2">
    <location>
        <begin position="35"/>
        <end position="52"/>
    </location>
</feature>
<dbReference type="InterPro" id="IPR036779">
    <property type="entry name" value="LysM_dom_sf"/>
</dbReference>
<evidence type="ECO:0000313" key="4">
    <source>
        <dbReference type="EMBL" id="BDV35149.1"/>
    </source>
</evidence>
<organism evidence="4 5">
    <name type="scientific">Methylocystis iwaonis</name>
    <dbReference type="NCBI Taxonomy" id="2885079"/>
    <lineage>
        <taxon>Bacteria</taxon>
        <taxon>Pseudomonadati</taxon>
        <taxon>Pseudomonadota</taxon>
        <taxon>Alphaproteobacteria</taxon>
        <taxon>Hyphomicrobiales</taxon>
        <taxon>Methylocystaceae</taxon>
        <taxon>Methylocystis</taxon>
    </lineage>
</organism>
<keyword evidence="5" id="KW-1185">Reference proteome</keyword>
<keyword evidence="2" id="KW-0472">Membrane</keyword>
<dbReference type="SMART" id="SM00257">
    <property type="entry name" value="LysM"/>
    <property type="match status" value="1"/>
</dbReference>
<feature type="domain" description="LysM" evidence="3">
    <location>
        <begin position="255"/>
        <end position="303"/>
    </location>
</feature>
<name>A0ABN6VIB0_9HYPH</name>
<reference evidence="4 5" key="1">
    <citation type="journal article" date="2023" name="Int. J. Syst. Evol. Microbiol.">
        <title>Methylocystis iwaonis sp. nov., a type II methane-oxidizing bacterium from surface soil of a rice paddy field in Japan, and emended description of the genus Methylocystis (ex Whittenbury et al. 1970) Bowman et al. 1993.</title>
        <authorList>
            <person name="Kaise H."/>
            <person name="Sawadogo J.B."/>
            <person name="Alam M.S."/>
            <person name="Ueno C."/>
            <person name="Dianou D."/>
            <person name="Shinjo R."/>
            <person name="Asakawa S."/>
        </authorList>
    </citation>
    <scope>NUCLEOTIDE SEQUENCE [LARGE SCALE GENOMIC DNA]</scope>
    <source>
        <strain evidence="4 5">SS37A-Re</strain>
    </source>
</reference>
<feature type="transmembrane region" description="Helical" evidence="2">
    <location>
        <begin position="64"/>
        <end position="84"/>
    </location>
</feature>
<dbReference type="RefSeq" id="WP_281928503.1">
    <property type="nucleotide sequence ID" value="NZ_AP027142.1"/>
</dbReference>
<keyword evidence="2" id="KW-1133">Transmembrane helix</keyword>
<dbReference type="InterPro" id="IPR018392">
    <property type="entry name" value="LysM"/>
</dbReference>
<gene>
    <name evidence="4" type="ORF">SS37A_26780</name>
</gene>
<feature type="region of interest" description="Disordered" evidence="1">
    <location>
        <begin position="187"/>
        <end position="262"/>
    </location>
</feature>
<sequence>MNPDLLSANLSLAFMAIIAAALLAHLTQLATRRRLLHGVYAATAAGLLYLFGEKALGWSFVPRDVLLAVYAALFVAVAGAALLRRGKGEDIPWIGLLIEQGAMAYIFAPGAYWKPPLAALLLLYFLLELFSWLKGREETRATAGASTDNRPPLYPPKRVRGAREMALAGAAAALAYVFAMGTGKVPAPPAPEEQANVEQQTAESPASDQTAPAENQTAEAPAPSEESKPAETAQAPEAATPPDAAPAEKPAAPEDTYTAKAGETLKTIARKLYGKADKLRALTAANPGIKPGAKLKAGQVIKLPEPPAK</sequence>
<evidence type="ECO:0000259" key="3">
    <source>
        <dbReference type="PROSITE" id="PS51782"/>
    </source>
</evidence>
<feature type="compositionally biased region" description="Low complexity" evidence="1">
    <location>
        <begin position="230"/>
        <end position="255"/>
    </location>
</feature>
<dbReference type="CDD" id="cd00118">
    <property type="entry name" value="LysM"/>
    <property type="match status" value="1"/>
</dbReference>
<evidence type="ECO:0000313" key="5">
    <source>
        <dbReference type="Proteomes" id="UP001317629"/>
    </source>
</evidence>
<evidence type="ECO:0000256" key="1">
    <source>
        <dbReference type="SAM" id="MobiDB-lite"/>
    </source>
</evidence>
<proteinExistence type="predicted"/>
<dbReference type="PROSITE" id="PS51782">
    <property type="entry name" value="LYSM"/>
    <property type="match status" value="1"/>
</dbReference>
<dbReference type="Pfam" id="PF01476">
    <property type="entry name" value="LysM"/>
    <property type="match status" value="1"/>
</dbReference>
<feature type="transmembrane region" description="Helical" evidence="2">
    <location>
        <begin position="6"/>
        <end position="23"/>
    </location>
</feature>